<evidence type="ECO:0000256" key="1">
    <source>
        <dbReference type="ARBA" id="ARBA00009831"/>
    </source>
</evidence>
<protein>
    <recommendedName>
        <fullName evidence="4">Aerolysin-like C-terminal domain-containing protein</fullName>
    </recommendedName>
</protein>
<comment type="similarity">
    <text evidence="1">Belongs to the aerolysin family.</text>
</comment>
<dbReference type="Proteomes" id="UP000001593">
    <property type="component" value="Unassembled WGS sequence"/>
</dbReference>
<proteinExistence type="inferred from homology"/>
<dbReference type="Gene3D" id="3.30.412.10">
    <property type="entry name" value="Proaerolysin, chain A, domain 2"/>
    <property type="match status" value="2"/>
</dbReference>
<dbReference type="Pfam" id="PF01117">
    <property type="entry name" value="Aerolysin"/>
    <property type="match status" value="3"/>
</dbReference>
<sequence>MANWRSSFDKKGFSTCGSVTQYMNGLYRNKPSGYQGIFLIEQARCCARPRPYWNQATSCIMADWWSSFDRNNRWNTCPNGYFLRGLYRNDGQSLDNIEVGKCCKPANHPHWYGHCYDQDVRASFDKEGTSKCRDGYFMTGLYRGNCDEIYCIEMFKCCKMVPTPPKMQSLDDVKTRVMDETMAELALLAHYLGYGWCASCRAQFVGEDFRRNGDSWEADRKGPCNGYMNHHRLKMHYRDFKFGVKNIVYGKPVIQTLKPQSYISGSERNNEDHEVTRTVSEQVEKHAYRHPHDNQLVEKNTWSRYRVKLHPSRCNRRELDGFLRWGGGKDGDSTNYHYEHRGSNRRPTFKYKFGDSSTPFYSALKKQSDRSMRPWEWHEMKARYSHAQTLINALTDESKYEFTLTGQFEDVIGHHVDIHWSTTSLKVPRGLERTLAETHFPKIKRTSSKRVFPKPPEERLSMSKPHILPLLLNINYDDPDNNVHGNMTDPPRVFPTPPKVDISIKEPQNIPHVPNVDDESELNEHRGSNRRPTFKYKFGDSSTPFYSALKKQSDRSMRPWEWHEMKARYSHAQTLINALTDESKYEFTLTGQFEDVIGHHVDIHWSTTSLKVPRGLERTLAETHFPKIKRTSSKRVFPKPPEERLSMSKPHILPLLLNINYDDPDNNVHGNMTDPPRVFPTPPKVDISIKEPQKIPHVPNVEDESELNK</sequence>
<reference evidence="5 6" key="1">
    <citation type="journal article" date="2007" name="Science">
        <title>Sea anemone genome reveals ancestral eumetazoan gene repertoire and genomic organization.</title>
        <authorList>
            <person name="Putnam N.H."/>
            <person name="Srivastava M."/>
            <person name="Hellsten U."/>
            <person name="Dirks B."/>
            <person name="Chapman J."/>
            <person name="Salamov A."/>
            <person name="Terry A."/>
            <person name="Shapiro H."/>
            <person name="Lindquist E."/>
            <person name="Kapitonov V.V."/>
            <person name="Jurka J."/>
            <person name="Genikhovich G."/>
            <person name="Grigoriev I.V."/>
            <person name="Lucas S.M."/>
            <person name="Steele R.E."/>
            <person name="Finnerty J.R."/>
            <person name="Technau U."/>
            <person name="Martindale M.Q."/>
            <person name="Rokhsar D.S."/>
        </authorList>
    </citation>
    <scope>NUCLEOTIDE SEQUENCE [LARGE SCALE GENOMIC DNA]</scope>
    <source>
        <strain evidence="6">CH2 X CH6</strain>
    </source>
</reference>
<dbReference type="SMART" id="SM00999">
    <property type="entry name" value="Aerolysin"/>
    <property type="match status" value="1"/>
</dbReference>
<dbReference type="EMBL" id="DS469564">
    <property type="protein sequence ID" value="EDO42471.1"/>
    <property type="molecule type" value="Genomic_DNA"/>
</dbReference>
<keyword evidence="2" id="KW-1015">Disulfide bond</keyword>
<evidence type="ECO:0000256" key="2">
    <source>
        <dbReference type="ARBA" id="ARBA00023157"/>
    </source>
</evidence>
<keyword evidence="6" id="KW-1185">Reference proteome</keyword>
<dbReference type="InterPro" id="IPR053280">
    <property type="entry name" value="Aerolysin-like_pore-former"/>
</dbReference>
<feature type="domain" description="Aerolysin-like C-terminal" evidence="4">
    <location>
        <begin position="168"/>
        <end position="437"/>
    </location>
</feature>
<dbReference type="PhylomeDB" id="A7S1J2"/>
<evidence type="ECO:0000259" key="4">
    <source>
        <dbReference type="SMART" id="SM00999"/>
    </source>
</evidence>
<dbReference type="InterPro" id="IPR055267">
    <property type="entry name" value="Aerolysin-like_C"/>
</dbReference>
<evidence type="ECO:0000256" key="3">
    <source>
        <dbReference type="SAM" id="MobiDB-lite"/>
    </source>
</evidence>
<dbReference type="InParanoid" id="A7S1J2"/>
<dbReference type="AlphaFoldDB" id="A7S1J2"/>
<feature type="region of interest" description="Disordered" evidence="3">
    <location>
        <begin position="508"/>
        <end position="534"/>
    </location>
</feature>
<dbReference type="HOGENOM" id="CLU_389488_0_0_1"/>
<feature type="region of interest" description="Disordered" evidence="3">
    <location>
        <begin position="679"/>
        <end position="709"/>
    </location>
</feature>
<gene>
    <name evidence="5" type="ORF">NEMVEDRAFT_v1g242207</name>
</gene>
<accession>A7S1J2</accession>
<dbReference type="PANTHER" id="PTHR34007">
    <property type="entry name" value="AEROLYSIN-LIKE PROTEIN-RELATED"/>
    <property type="match status" value="1"/>
</dbReference>
<organism evidence="5 6">
    <name type="scientific">Nematostella vectensis</name>
    <name type="common">Starlet sea anemone</name>
    <dbReference type="NCBI Taxonomy" id="45351"/>
    <lineage>
        <taxon>Eukaryota</taxon>
        <taxon>Metazoa</taxon>
        <taxon>Cnidaria</taxon>
        <taxon>Anthozoa</taxon>
        <taxon>Hexacorallia</taxon>
        <taxon>Actiniaria</taxon>
        <taxon>Edwardsiidae</taxon>
        <taxon>Nematostella</taxon>
    </lineage>
</organism>
<dbReference type="SUPFAM" id="SSF56973">
    <property type="entry name" value="Aerolisin/ETX pore-forming domain"/>
    <property type="match status" value="1"/>
</dbReference>
<name>A7S1J2_NEMVE</name>
<dbReference type="PANTHER" id="PTHR34007:SF1">
    <property type="entry name" value="AEROLYSIN-LIKE PROTEIN-RELATED"/>
    <property type="match status" value="1"/>
</dbReference>
<evidence type="ECO:0000313" key="5">
    <source>
        <dbReference type="EMBL" id="EDO42471.1"/>
    </source>
</evidence>
<evidence type="ECO:0000313" key="6">
    <source>
        <dbReference type="Proteomes" id="UP000001593"/>
    </source>
</evidence>